<proteinExistence type="predicted"/>
<feature type="transmembrane region" description="Helical" evidence="7">
    <location>
        <begin position="91"/>
        <end position="110"/>
    </location>
</feature>
<feature type="transmembrane region" description="Helical" evidence="7">
    <location>
        <begin position="202"/>
        <end position="219"/>
    </location>
</feature>
<organism evidence="9 10">
    <name type="scientific">Microvirga arabica</name>
    <dbReference type="NCBI Taxonomy" id="1128671"/>
    <lineage>
        <taxon>Bacteria</taxon>
        <taxon>Pseudomonadati</taxon>
        <taxon>Pseudomonadota</taxon>
        <taxon>Alphaproteobacteria</taxon>
        <taxon>Hyphomicrobiales</taxon>
        <taxon>Methylobacteriaceae</taxon>
        <taxon>Microvirga</taxon>
    </lineage>
</organism>
<feature type="domain" description="4Fe-4S ferredoxin-type" evidence="8">
    <location>
        <begin position="288"/>
        <end position="318"/>
    </location>
</feature>
<evidence type="ECO:0000256" key="2">
    <source>
        <dbReference type="ARBA" id="ARBA00022485"/>
    </source>
</evidence>
<evidence type="ECO:0000256" key="7">
    <source>
        <dbReference type="SAM" id="Phobius"/>
    </source>
</evidence>
<evidence type="ECO:0000256" key="4">
    <source>
        <dbReference type="ARBA" id="ARBA00022982"/>
    </source>
</evidence>
<gene>
    <name evidence="9" type="primary">ccoG</name>
    <name evidence="9" type="ORF">ACETIH_28135</name>
</gene>
<dbReference type="NCBIfam" id="TIGR02745">
    <property type="entry name" value="ccoG_rdxA_fixG"/>
    <property type="match status" value="1"/>
</dbReference>
<evidence type="ECO:0000259" key="8">
    <source>
        <dbReference type="PROSITE" id="PS51379"/>
    </source>
</evidence>
<keyword evidence="7" id="KW-0472">Membrane</keyword>
<dbReference type="Gene3D" id="2.60.40.10">
    <property type="entry name" value="Immunoglobulins"/>
    <property type="match status" value="1"/>
</dbReference>
<keyword evidence="7" id="KW-0812">Transmembrane</keyword>
<dbReference type="PROSITE" id="PS51379">
    <property type="entry name" value="4FE4S_FER_2"/>
    <property type="match status" value="1"/>
</dbReference>
<keyword evidence="3" id="KW-0479">Metal-binding</keyword>
<keyword evidence="4" id="KW-0249">Electron transport</keyword>
<dbReference type="EMBL" id="JBHOMY010000122">
    <property type="protein sequence ID" value="MFC1460511.1"/>
    <property type="molecule type" value="Genomic_DNA"/>
</dbReference>
<dbReference type="InterPro" id="IPR051684">
    <property type="entry name" value="Electron_Trans/Redox"/>
</dbReference>
<dbReference type="Gene3D" id="1.10.1060.10">
    <property type="entry name" value="Alpha-helical ferredoxin"/>
    <property type="match status" value="1"/>
</dbReference>
<dbReference type="InterPro" id="IPR032879">
    <property type="entry name" value="FixG_C"/>
</dbReference>
<dbReference type="PANTHER" id="PTHR30176">
    <property type="entry name" value="FERREDOXIN-TYPE PROTEIN NAPH"/>
    <property type="match status" value="1"/>
</dbReference>
<dbReference type="PANTHER" id="PTHR30176:SF3">
    <property type="entry name" value="FERREDOXIN-TYPE PROTEIN NAPH"/>
    <property type="match status" value="1"/>
</dbReference>
<keyword evidence="2" id="KW-0004">4Fe-4S</keyword>
<evidence type="ECO:0000313" key="9">
    <source>
        <dbReference type="EMBL" id="MFC1460511.1"/>
    </source>
</evidence>
<dbReference type="Pfam" id="PF11614">
    <property type="entry name" value="FixG_C"/>
    <property type="match status" value="1"/>
</dbReference>
<dbReference type="RefSeq" id="WP_377031745.1">
    <property type="nucleotide sequence ID" value="NZ_JBHOMY010000122.1"/>
</dbReference>
<keyword evidence="5" id="KW-0408">Iron</keyword>
<dbReference type="SUPFAM" id="SSF54862">
    <property type="entry name" value="4Fe-4S ferredoxins"/>
    <property type="match status" value="1"/>
</dbReference>
<comment type="caution">
    <text evidence="9">The sequence shown here is derived from an EMBL/GenBank/DDBJ whole genome shotgun (WGS) entry which is preliminary data.</text>
</comment>
<protein>
    <submittedName>
        <fullName evidence="9">Cytochrome c oxidase accessory protein CcoG</fullName>
    </submittedName>
</protein>
<dbReference type="PROSITE" id="PS00198">
    <property type="entry name" value="4FE4S_FER_1"/>
    <property type="match status" value="1"/>
</dbReference>
<dbReference type="InterPro" id="IPR013783">
    <property type="entry name" value="Ig-like_fold"/>
</dbReference>
<keyword evidence="6" id="KW-0411">Iron-sulfur</keyword>
<dbReference type="InterPro" id="IPR014116">
    <property type="entry name" value="Cyt_c_oxidase_cbb3_FixG"/>
</dbReference>
<dbReference type="InterPro" id="IPR017896">
    <property type="entry name" value="4Fe4S_Fe-S-bd"/>
</dbReference>
<dbReference type="InterPro" id="IPR017900">
    <property type="entry name" value="4Fe4S_Fe_S_CS"/>
</dbReference>
<feature type="transmembrane region" description="Helical" evidence="7">
    <location>
        <begin position="165"/>
        <end position="182"/>
    </location>
</feature>
<evidence type="ECO:0000256" key="3">
    <source>
        <dbReference type="ARBA" id="ARBA00022723"/>
    </source>
</evidence>
<sequence>MATLDISFKSERAHLRQPKRGVIAEKVVPQSITGRYRRLKWTALIVCLAIYYILPFIRWARGPSQPDQAVLFDFERGRLYFFFIEIWPQEVYYLTGLLILATLILVWLNAIAGRVWCGYFCPQTVWTDLFLLVERWVEGDRRERLNKQGAPLSARRVLEIGVKPAVWIVIAMLTGGAFILYFADAPTLLVELATGQASVLSYAWVGILTFTTYTLAGFAREQVCTWMCPWPRLQGAIWDPEALTVNYRDYRGEPRGSAKKAAELKAKGEPAGDCVDCLQCVNVCPIGIDIREGPNFACINCGLCVDACDSVMIKLKRPRGLIDYEAWTNIERGHRKELLRRRIIRPKTVGLGLSIVALMGVMGVSLSMRSETKITVIHDRNPVAVRLSDGRIRNGYTVRLYNKADVGRDFRLEVTGLPGGSIEVIGDDTTVSVAPDTTRELRVLVSAPADDRQAIAFTATDVASGSTVAAQNTFIPVEGGH</sequence>
<reference evidence="9 10" key="1">
    <citation type="submission" date="2024-09" db="EMBL/GenBank/DDBJ databases">
        <title>Nodulacao em especies de Leguminosae Basais da Amazonia e Caracterizacao dos Rizobios e Bacterias Associadas aos Nodulos.</title>
        <authorList>
            <person name="Jambeiro I.C.A."/>
            <person name="Lopes I.S."/>
            <person name="Aguiar E.R.G.R."/>
            <person name="Santos A.F.J."/>
            <person name="Dos Santos J.M.F."/>
            <person name="Gross E."/>
        </authorList>
    </citation>
    <scope>NUCLEOTIDE SEQUENCE [LARGE SCALE GENOMIC DNA]</scope>
    <source>
        <strain evidence="9 10">BRUESC1165</strain>
    </source>
</reference>
<keyword evidence="7" id="KW-1133">Transmembrane helix</keyword>
<accession>A0ABV6YGY1</accession>
<keyword evidence="1" id="KW-0813">Transport</keyword>
<dbReference type="Pfam" id="PF12801">
    <property type="entry name" value="Fer4_5"/>
    <property type="match status" value="1"/>
</dbReference>
<evidence type="ECO:0000256" key="5">
    <source>
        <dbReference type="ARBA" id="ARBA00023004"/>
    </source>
</evidence>
<feature type="transmembrane region" description="Helical" evidence="7">
    <location>
        <begin position="41"/>
        <end position="60"/>
    </location>
</feature>
<name>A0ABV6YGY1_9HYPH</name>
<dbReference type="Proteomes" id="UP001593940">
    <property type="component" value="Unassembled WGS sequence"/>
</dbReference>
<feature type="transmembrane region" description="Helical" evidence="7">
    <location>
        <begin position="349"/>
        <end position="368"/>
    </location>
</feature>
<evidence type="ECO:0000256" key="6">
    <source>
        <dbReference type="ARBA" id="ARBA00023014"/>
    </source>
</evidence>
<keyword evidence="10" id="KW-1185">Reference proteome</keyword>
<evidence type="ECO:0000313" key="10">
    <source>
        <dbReference type="Proteomes" id="UP001593940"/>
    </source>
</evidence>
<dbReference type="Pfam" id="PF13746">
    <property type="entry name" value="Fer4_18"/>
    <property type="match status" value="1"/>
</dbReference>
<dbReference type="InterPro" id="IPR009051">
    <property type="entry name" value="Helical_ferredxn"/>
</dbReference>
<evidence type="ECO:0000256" key="1">
    <source>
        <dbReference type="ARBA" id="ARBA00022448"/>
    </source>
</evidence>